<dbReference type="AlphaFoldDB" id="A0AAD5MUB9"/>
<comment type="caution">
    <text evidence="1">The sequence shown here is derived from an EMBL/GenBank/DDBJ whole genome shotgun (WGS) entry which is preliminary data.</text>
</comment>
<sequence length="113" mass="12939">MKTLRGSRPVKKRIVPQITRPSPLPQFNHFSVLRSDDEDGEAVSVDPSAQECTEVAHERDPHWWSDEEEVVVPENAFEIVSLVEELIVKVCKDMNITTDNEEESCKDSWSDDE</sequence>
<dbReference type="EMBL" id="JAHQIW010000940">
    <property type="protein sequence ID" value="KAJ1350744.1"/>
    <property type="molecule type" value="Genomic_DNA"/>
</dbReference>
<accession>A0AAD5MUB9</accession>
<evidence type="ECO:0000313" key="1">
    <source>
        <dbReference type="EMBL" id="KAJ1350744.1"/>
    </source>
</evidence>
<dbReference type="Proteomes" id="UP001196413">
    <property type="component" value="Unassembled WGS sequence"/>
</dbReference>
<keyword evidence="2" id="KW-1185">Reference proteome</keyword>
<name>A0AAD5MUB9_PARTN</name>
<proteinExistence type="predicted"/>
<protein>
    <submittedName>
        <fullName evidence="1">Uncharacterized protein</fullName>
    </submittedName>
</protein>
<evidence type="ECO:0000313" key="2">
    <source>
        <dbReference type="Proteomes" id="UP001196413"/>
    </source>
</evidence>
<gene>
    <name evidence="1" type="ORF">KIN20_006619</name>
</gene>
<organism evidence="1 2">
    <name type="scientific">Parelaphostrongylus tenuis</name>
    <name type="common">Meningeal worm</name>
    <dbReference type="NCBI Taxonomy" id="148309"/>
    <lineage>
        <taxon>Eukaryota</taxon>
        <taxon>Metazoa</taxon>
        <taxon>Ecdysozoa</taxon>
        <taxon>Nematoda</taxon>
        <taxon>Chromadorea</taxon>
        <taxon>Rhabditida</taxon>
        <taxon>Rhabditina</taxon>
        <taxon>Rhabditomorpha</taxon>
        <taxon>Strongyloidea</taxon>
        <taxon>Metastrongylidae</taxon>
        <taxon>Parelaphostrongylus</taxon>
    </lineage>
</organism>
<reference evidence="1" key="1">
    <citation type="submission" date="2021-06" db="EMBL/GenBank/DDBJ databases">
        <title>Parelaphostrongylus tenuis whole genome reference sequence.</title>
        <authorList>
            <person name="Garwood T.J."/>
            <person name="Larsen P.A."/>
            <person name="Fountain-Jones N.M."/>
            <person name="Garbe J.R."/>
            <person name="Macchietto M.G."/>
            <person name="Kania S.A."/>
            <person name="Gerhold R.W."/>
            <person name="Richards J.E."/>
            <person name="Wolf T.M."/>
        </authorList>
    </citation>
    <scope>NUCLEOTIDE SEQUENCE</scope>
    <source>
        <strain evidence="1">MNPRO001-30</strain>
        <tissue evidence="1">Meninges</tissue>
    </source>
</reference>